<evidence type="ECO:0000313" key="1">
    <source>
        <dbReference type="EMBL" id="SVD04740.1"/>
    </source>
</evidence>
<proteinExistence type="predicted"/>
<gene>
    <name evidence="1" type="ORF">METZ01_LOCUS357594</name>
</gene>
<dbReference type="Gene3D" id="3.40.50.1100">
    <property type="match status" value="1"/>
</dbReference>
<dbReference type="AlphaFoldDB" id="A0A382S4G8"/>
<accession>A0A382S4G8</accession>
<evidence type="ECO:0008006" key="2">
    <source>
        <dbReference type="Google" id="ProtNLM"/>
    </source>
</evidence>
<organism evidence="1">
    <name type="scientific">marine metagenome</name>
    <dbReference type="NCBI Taxonomy" id="408172"/>
    <lineage>
        <taxon>unclassified sequences</taxon>
        <taxon>metagenomes</taxon>
        <taxon>ecological metagenomes</taxon>
    </lineage>
</organism>
<name>A0A382S4G8_9ZZZZ</name>
<protein>
    <recommendedName>
        <fullName evidence="2">Tryptophan synthase beta chain-like PALP domain-containing protein</fullName>
    </recommendedName>
</protein>
<feature type="non-terminal residue" evidence="1">
    <location>
        <position position="1"/>
    </location>
</feature>
<dbReference type="InterPro" id="IPR036052">
    <property type="entry name" value="TrpB-like_PALP_sf"/>
</dbReference>
<dbReference type="EMBL" id="UINC01126330">
    <property type="protein sequence ID" value="SVD04740.1"/>
    <property type="molecule type" value="Genomic_DNA"/>
</dbReference>
<reference evidence="1" key="1">
    <citation type="submission" date="2018-05" db="EMBL/GenBank/DDBJ databases">
        <authorList>
            <person name="Lanie J.A."/>
            <person name="Ng W.-L."/>
            <person name="Kazmierczak K.M."/>
            <person name="Andrzejewski T.M."/>
            <person name="Davidsen T.M."/>
            <person name="Wayne K.J."/>
            <person name="Tettelin H."/>
            <person name="Glass J.I."/>
            <person name="Rusch D."/>
            <person name="Podicherti R."/>
            <person name="Tsui H.-C.T."/>
            <person name="Winkler M.E."/>
        </authorList>
    </citation>
    <scope>NUCLEOTIDE SEQUENCE</scope>
</reference>
<dbReference type="SUPFAM" id="SSF53686">
    <property type="entry name" value="Tryptophan synthase beta subunit-like PLP-dependent enzymes"/>
    <property type="match status" value="1"/>
</dbReference>
<sequence length="57" mass="5882">EIREAAKFLFLHERLVVEFSGAATVAALRSGKVESSARTVAAVVSGGNVDPGVIANL</sequence>